<dbReference type="EMBL" id="JAUJYO010000017">
    <property type="protein sequence ID" value="KAK1291700.1"/>
    <property type="molecule type" value="Genomic_DNA"/>
</dbReference>
<protein>
    <recommendedName>
        <fullName evidence="4">Protein TAPETUM DETERMINANT 1</fullName>
    </recommendedName>
</protein>
<reference evidence="2" key="1">
    <citation type="journal article" date="2023" name="Nat. Commun.">
        <title>Diploid and tetraploid genomes of Acorus and the evolution of monocots.</title>
        <authorList>
            <person name="Ma L."/>
            <person name="Liu K.W."/>
            <person name="Li Z."/>
            <person name="Hsiao Y.Y."/>
            <person name="Qi Y."/>
            <person name="Fu T."/>
            <person name="Tang G.D."/>
            <person name="Zhang D."/>
            <person name="Sun W.H."/>
            <person name="Liu D.K."/>
            <person name="Li Y."/>
            <person name="Chen G.Z."/>
            <person name="Liu X.D."/>
            <person name="Liao X.Y."/>
            <person name="Jiang Y.T."/>
            <person name="Yu X."/>
            <person name="Hao Y."/>
            <person name="Huang J."/>
            <person name="Zhao X.W."/>
            <person name="Ke S."/>
            <person name="Chen Y.Y."/>
            <person name="Wu W.L."/>
            <person name="Hsu J.L."/>
            <person name="Lin Y.F."/>
            <person name="Huang M.D."/>
            <person name="Li C.Y."/>
            <person name="Huang L."/>
            <person name="Wang Z.W."/>
            <person name="Zhao X."/>
            <person name="Zhong W.Y."/>
            <person name="Peng D.H."/>
            <person name="Ahmad S."/>
            <person name="Lan S."/>
            <person name="Zhang J.S."/>
            <person name="Tsai W.C."/>
            <person name="Van de Peer Y."/>
            <person name="Liu Z.J."/>
        </authorList>
    </citation>
    <scope>NUCLEOTIDE SEQUENCE</scope>
    <source>
        <strain evidence="2">CP</strain>
    </source>
</reference>
<comment type="caution">
    <text evidence="2">The sequence shown here is derived from an EMBL/GenBank/DDBJ whole genome shotgun (WGS) entry which is preliminary data.</text>
</comment>
<keyword evidence="3" id="KW-1185">Reference proteome</keyword>
<organism evidence="2 3">
    <name type="scientific">Acorus calamus</name>
    <name type="common">Sweet flag</name>
    <dbReference type="NCBI Taxonomy" id="4465"/>
    <lineage>
        <taxon>Eukaryota</taxon>
        <taxon>Viridiplantae</taxon>
        <taxon>Streptophyta</taxon>
        <taxon>Embryophyta</taxon>
        <taxon>Tracheophyta</taxon>
        <taxon>Spermatophyta</taxon>
        <taxon>Magnoliopsida</taxon>
        <taxon>Liliopsida</taxon>
        <taxon>Acoraceae</taxon>
        <taxon>Acorus</taxon>
    </lineage>
</organism>
<accession>A0AAV9CRY0</accession>
<dbReference type="AlphaFoldDB" id="A0AAV9CRY0"/>
<sequence>MMGRRSMRPARSTSRWTPYEMRHRNIYGCVIYISVTHTLFKTPAINSLFHRYPYKGLYGNGSISHHSPYQTLRFYSSPIKDTRIFKTRGPRGFSNTTVNELHEGNTNHSTTAHYVKNRKIFSNGRCTNRDISISQSRDTASGIPQYIVQIVNTCMFGCAPSDIHLHCGWFASARIVNPKTFKRVSFDDCLVNGGRPLRSSQTIRFTYSNSFMYPLLFKSAREMGEDQEENKAAGGLNAGIKAQQPKRMERVIWVLLVV</sequence>
<dbReference type="PANTHER" id="PTHR33184:SF2">
    <property type="entry name" value="APPLE DOMAIN-CONTAINING PROTEIN"/>
    <property type="match status" value="1"/>
</dbReference>
<dbReference type="Pfam" id="PF24068">
    <property type="entry name" value="TPD1_C"/>
    <property type="match status" value="1"/>
</dbReference>
<dbReference type="Proteomes" id="UP001180020">
    <property type="component" value="Unassembled WGS sequence"/>
</dbReference>
<evidence type="ECO:0000313" key="3">
    <source>
        <dbReference type="Proteomes" id="UP001180020"/>
    </source>
</evidence>
<name>A0AAV9CRY0_ACOCL</name>
<dbReference type="InterPro" id="IPR040361">
    <property type="entry name" value="TPD1"/>
</dbReference>
<evidence type="ECO:0008006" key="4">
    <source>
        <dbReference type="Google" id="ProtNLM"/>
    </source>
</evidence>
<keyword evidence="1" id="KW-0732">Signal</keyword>
<gene>
    <name evidence="2" type="ORF">QJS10_CPB17g01052</name>
</gene>
<evidence type="ECO:0000313" key="2">
    <source>
        <dbReference type="EMBL" id="KAK1291700.1"/>
    </source>
</evidence>
<dbReference type="GO" id="GO:0001709">
    <property type="term" value="P:cell fate determination"/>
    <property type="evidence" value="ECO:0007669"/>
    <property type="project" value="TreeGrafter"/>
</dbReference>
<dbReference type="PANTHER" id="PTHR33184">
    <property type="entry name" value="PROTEIN TAPETUM DETERMINANT 1-LIKE-RELATED"/>
    <property type="match status" value="1"/>
</dbReference>
<evidence type="ECO:0000256" key="1">
    <source>
        <dbReference type="ARBA" id="ARBA00022729"/>
    </source>
</evidence>
<reference evidence="2" key="2">
    <citation type="submission" date="2023-06" db="EMBL/GenBank/DDBJ databases">
        <authorList>
            <person name="Ma L."/>
            <person name="Liu K.-W."/>
            <person name="Li Z."/>
            <person name="Hsiao Y.-Y."/>
            <person name="Qi Y."/>
            <person name="Fu T."/>
            <person name="Tang G."/>
            <person name="Zhang D."/>
            <person name="Sun W.-H."/>
            <person name="Liu D.-K."/>
            <person name="Li Y."/>
            <person name="Chen G.-Z."/>
            <person name="Liu X.-D."/>
            <person name="Liao X.-Y."/>
            <person name="Jiang Y.-T."/>
            <person name="Yu X."/>
            <person name="Hao Y."/>
            <person name="Huang J."/>
            <person name="Zhao X.-W."/>
            <person name="Ke S."/>
            <person name="Chen Y.-Y."/>
            <person name="Wu W.-L."/>
            <person name="Hsu J.-L."/>
            <person name="Lin Y.-F."/>
            <person name="Huang M.-D."/>
            <person name="Li C.-Y."/>
            <person name="Huang L."/>
            <person name="Wang Z.-W."/>
            <person name="Zhao X."/>
            <person name="Zhong W.-Y."/>
            <person name="Peng D.-H."/>
            <person name="Ahmad S."/>
            <person name="Lan S."/>
            <person name="Zhang J.-S."/>
            <person name="Tsai W.-C."/>
            <person name="Van De Peer Y."/>
            <person name="Liu Z.-J."/>
        </authorList>
    </citation>
    <scope>NUCLEOTIDE SEQUENCE</scope>
    <source>
        <strain evidence="2">CP</strain>
        <tissue evidence="2">Leaves</tissue>
    </source>
</reference>
<proteinExistence type="predicted"/>